<dbReference type="RefSeq" id="WP_340521706.1">
    <property type="nucleotide sequence ID" value="NZ_JBBLXS010000118.1"/>
</dbReference>
<dbReference type="EMBL" id="JBBLXS010000118">
    <property type="protein sequence ID" value="MEK0185425.1"/>
    <property type="molecule type" value="Genomic_DNA"/>
</dbReference>
<name>A0ABU8YLY7_9CYAN</name>
<organism evidence="2 3">
    <name type="scientific">Microcoleus anatoxicus PTRS2</name>
    <dbReference type="NCBI Taxonomy" id="2705321"/>
    <lineage>
        <taxon>Bacteria</taxon>
        <taxon>Bacillati</taxon>
        <taxon>Cyanobacteriota</taxon>
        <taxon>Cyanophyceae</taxon>
        <taxon>Oscillatoriophycideae</taxon>
        <taxon>Oscillatoriales</taxon>
        <taxon>Microcoleaceae</taxon>
        <taxon>Microcoleus</taxon>
        <taxon>Microcoleus anatoxicus</taxon>
    </lineage>
</organism>
<protein>
    <submittedName>
        <fullName evidence="2">Uncharacterized protein</fullName>
    </submittedName>
</protein>
<feature type="region of interest" description="Disordered" evidence="1">
    <location>
        <begin position="1"/>
        <end position="23"/>
    </location>
</feature>
<accession>A0ABU8YLY7</accession>
<proteinExistence type="predicted"/>
<comment type="caution">
    <text evidence="2">The sequence shown here is derived from an EMBL/GenBank/DDBJ whole genome shotgun (WGS) entry which is preliminary data.</text>
</comment>
<keyword evidence="3" id="KW-1185">Reference proteome</keyword>
<sequence>MRSQLLVNHNMGDRPKSNLSNLHQLNSTNSTLTLILATIAPQYYSHPIAP</sequence>
<reference evidence="2 3" key="1">
    <citation type="journal article" date="2020" name="Harmful Algae">
        <title>Molecular and morphological characterization of a novel dihydroanatoxin-a producing Microcoleus species (cyanobacteria) from the Russian River, California, USA.</title>
        <authorList>
            <person name="Conklin K.Y."/>
            <person name="Stancheva R."/>
            <person name="Otten T.G."/>
            <person name="Fadness R."/>
            <person name="Boyer G.L."/>
            <person name="Read B."/>
            <person name="Zhang X."/>
            <person name="Sheath R.G."/>
        </authorList>
    </citation>
    <scope>NUCLEOTIDE SEQUENCE [LARGE SCALE GENOMIC DNA]</scope>
    <source>
        <strain evidence="2 3">PTRS2</strain>
    </source>
</reference>
<evidence type="ECO:0000313" key="3">
    <source>
        <dbReference type="Proteomes" id="UP001384579"/>
    </source>
</evidence>
<evidence type="ECO:0000313" key="2">
    <source>
        <dbReference type="EMBL" id="MEK0185425.1"/>
    </source>
</evidence>
<evidence type="ECO:0000256" key="1">
    <source>
        <dbReference type="SAM" id="MobiDB-lite"/>
    </source>
</evidence>
<gene>
    <name evidence="2" type="ORF">WMG39_11295</name>
</gene>
<dbReference type="Proteomes" id="UP001384579">
    <property type="component" value="Unassembled WGS sequence"/>
</dbReference>